<comment type="subcellular location">
    <subcellularLocation>
        <location evidence="1 7">Endoplasmic reticulum membrane</location>
        <topology evidence="1 7">Multi-pass membrane protein</topology>
    </subcellularLocation>
</comment>
<dbReference type="EMBL" id="CAWUON010000052">
    <property type="protein sequence ID" value="CAK7269847.1"/>
    <property type="molecule type" value="Genomic_DNA"/>
</dbReference>
<feature type="transmembrane region" description="Helical" evidence="7">
    <location>
        <begin position="20"/>
        <end position="41"/>
    </location>
</feature>
<organism evidence="9 10">
    <name type="scientific">Sporothrix epigloea</name>
    <dbReference type="NCBI Taxonomy" id="1892477"/>
    <lineage>
        <taxon>Eukaryota</taxon>
        <taxon>Fungi</taxon>
        <taxon>Dikarya</taxon>
        <taxon>Ascomycota</taxon>
        <taxon>Pezizomycotina</taxon>
        <taxon>Sordariomycetes</taxon>
        <taxon>Sordariomycetidae</taxon>
        <taxon>Ophiostomatales</taxon>
        <taxon>Ophiostomataceae</taxon>
        <taxon>Sporothrix</taxon>
    </lineage>
</organism>
<evidence type="ECO:0000256" key="8">
    <source>
        <dbReference type="SAM" id="MobiDB-lite"/>
    </source>
</evidence>
<accession>A0ABP0DRA8</accession>
<evidence type="ECO:0000313" key="10">
    <source>
        <dbReference type="Proteomes" id="UP001642502"/>
    </source>
</evidence>
<feature type="region of interest" description="Disordered" evidence="8">
    <location>
        <begin position="229"/>
        <end position="262"/>
    </location>
</feature>
<dbReference type="Pfam" id="PF04511">
    <property type="entry name" value="DER1"/>
    <property type="match status" value="1"/>
</dbReference>
<evidence type="ECO:0000256" key="4">
    <source>
        <dbReference type="ARBA" id="ARBA00022824"/>
    </source>
</evidence>
<keyword evidence="5 7" id="KW-1133">Transmembrane helix</keyword>
<keyword evidence="10" id="KW-1185">Reference proteome</keyword>
<sequence length="262" mass="28855">MGDFLDVYWGLPPISRNVATTVLVLSACVYSGIIPGGLFFFDMSLIFKPIPEIWRLPLSFLLTMPKLSILLDSYFLFSYLSQLEVGNSRFSRREDMIWYLMFVPTVIVIIDYVVGYHFGNYLPALILALAYTCTQDQRGAKANFLFVTIPAQLVPYSMMLASVLTTGPHVAVLQFYGLLAAHLYDFLTRLWPEFGGGYNLAPAPGFLSRLVATPGRSVENRGYGTVFTSARSGNTSGSAGASTGPLPDTWKTRGRGTRLGGD</sequence>
<evidence type="ECO:0000256" key="7">
    <source>
        <dbReference type="RuleBase" id="RU363059"/>
    </source>
</evidence>
<comment type="caution">
    <text evidence="9">The sequence shown here is derived from an EMBL/GenBank/DDBJ whole genome shotgun (WGS) entry which is preliminary data.</text>
</comment>
<evidence type="ECO:0000256" key="5">
    <source>
        <dbReference type="ARBA" id="ARBA00022989"/>
    </source>
</evidence>
<evidence type="ECO:0000256" key="3">
    <source>
        <dbReference type="ARBA" id="ARBA00022692"/>
    </source>
</evidence>
<reference evidence="9 10" key="1">
    <citation type="submission" date="2024-01" db="EMBL/GenBank/DDBJ databases">
        <authorList>
            <person name="Allen C."/>
            <person name="Tagirdzhanova G."/>
        </authorList>
    </citation>
    <scope>NUCLEOTIDE SEQUENCE [LARGE SCALE GENOMIC DNA]</scope>
    <source>
        <strain evidence="9 10">CBS 119000</strain>
    </source>
</reference>
<evidence type="ECO:0000313" key="9">
    <source>
        <dbReference type="EMBL" id="CAK7269847.1"/>
    </source>
</evidence>
<gene>
    <name evidence="9" type="ORF">SEPCBS119000_003780</name>
</gene>
<evidence type="ECO:0000256" key="1">
    <source>
        <dbReference type="ARBA" id="ARBA00004477"/>
    </source>
</evidence>
<feature type="transmembrane region" description="Helical" evidence="7">
    <location>
        <begin position="97"/>
        <end position="130"/>
    </location>
</feature>
<keyword evidence="3 7" id="KW-0812">Transmembrane</keyword>
<comment type="function">
    <text evidence="7">May be involved in the degradation of misfolded endoplasmic reticulum (ER) luminal proteins.</text>
</comment>
<name>A0ABP0DRA8_9PEZI</name>
<comment type="caution">
    <text evidence="7">Lacks conserved residue(s) required for the propagation of feature annotation.</text>
</comment>
<feature type="compositionally biased region" description="Low complexity" evidence="8">
    <location>
        <begin position="229"/>
        <end position="244"/>
    </location>
</feature>
<dbReference type="InterPro" id="IPR007599">
    <property type="entry name" value="DER1"/>
</dbReference>
<evidence type="ECO:0000256" key="6">
    <source>
        <dbReference type="ARBA" id="ARBA00023136"/>
    </source>
</evidence>
<dbReference type="PANTHER" id="PTHR11009">
    <property type="entry name" value="DER1-LIKE PROTEIN, DERLIN"/>
    <property type="match status" value="1"/>
</dbReference>
<evidence type="ECO:0000256" key="2">
    <source>
        <dbReference type="ARBA" id="ARBA00008917"/>
    </source>
</evidence>
<keyword evidence="4 7" id="KW-0256">Endoplasmic reticulum</keyword>
<dbReference type="Proteomes" id="UP001642502">
    <property type="component" value="Unassembled WGS sequence"/>
</dbReference>
<comment type="similarity">
    <text evidence="2 7">Belongs to the derlin family.</text>
</comment>
<proteinExistence type="inferred from homology"/>
<keyword evidence="6 7" id="KW-0472">Membrane</keyword>
<protein>
    <recommendedName>
        <fullName evidence="7">Derlin</fullName>
    </recommendedName>
</protein>